<organism evidence="1">
    <name type="scientific">Nocardia farcinica</name>
    <dbReference type="NCBI Taxonomy" id="37329"/>
    <lineage>
        <taxon>Bacteria</taxon>
        <taxon>Bacillati</taxon>
        <taxon>Actinomycetota</taxon>
        <taxon>Actinomycetes</taxon>
        <taxon>Mycobacteriales</taxon>
        <taxon>Nocardiaceae</taxon>
        <taxon>Nocardia</taxon>
    </lineage>
</organism>
<protein>
    <recommendedName>
        <fullName evidence="2">YbaB/EbfC DNA-binding family protein</fullName>
    </recommendedName>
</protein>
<name>A0A449HD94_NOCFR</name>
<sequence>MPSVARDSASTEELLDKTLQFHARMARSRRLLDSVSHTGPRSVVGYDRTRCVSVTVGTRDEFLRAHVDDHWERRLDPGHLGQAVIDAAQDAQRVRSAGTAIAPAVLQRLRARSDNDLAPSPLGAPPNVGDPGSIRSARQLAGEMLDLASNASGHSDTANAGHGAGAEGWVRAAVNSTGVLVGCDVAAYWAAGRDGSEIAAAIDQAVADALRDLATKPAAADPLTQANRLITDGLAYLVNHDR</sequence>
<accession>A0A449HD94</accession>
<evidence type="ECO:0008006" key="2">
    <source>
        <dbReference type="Google" id="ProtNLM"/>
    </source>
</evidence>
<gene>
    <name evidence="1" type="ORF">NCTC1935_01426</name>
</gene>
<dbReference type="EMBL" id="CAACYE010000005">
    <property type="protein sequence ID" value="VFA83601.1"/>
    <property type="molecule type" value="Genomic_DNA"/>
</dbReference>
<proteinExistence type="predicted"/>
<reference evidence="1" key="1">
    <citation type="submission" date="2019-02" db="EMBL/GenBank/DDBJ databases">
        <authorList>
            <consortium name="Pathogen Informatics"/>
        </authorList>
    </citation>
    <scope>NUCLEOTIDE SEQUENCE</scope>
    <source>
        <strain evidence="1">3012STDY6733949</strain>
    </source>
</reference>
<dbReference type="AlphaFoldDB" id="A0A449HD94"/>
<evidence type="ECO:0000313" key="1">
    <source>
        <dbReference type="EMBL" id="VFA83601.1"/>
    </source>
</evidence>